<feature type="transmembrane region" description="Helical" evidence="1">
    <location>
        <begin position="241"/>
        <end position="261"/>
    </location>
</feature>
<keyword evidence="1" id="KW-1133">Transmembrane helix</keyword>
<organism evidence="2 3">
    <name type="scientific">Gemmata obscuriglobus</name>
    <dbReference type="NCBI Taxonomy" id="114"/>
    <lineage>
        <taxon>Bacteria</taxon>
        <taxon>Pseudomonadati</taxon>
        <taxon>Planctomycetota</taxon>
        <taxon>Planctomycetia</taxon>
        <taxon>Gemmatales</taxon>
        <taxon>Gemmataceae</taxon>
        <taxon>Gemmata</taxon>
    </lineage>
</organism>
<dbReference type="Proteomes" id="UP000245802">
    <property type="component" value="Chromosome"/>
</dbReference>
<name>A0A2Z3H294_9BACT</name>
<reference evidence="2 3" key="1">
    <citation type="submission" date="2018-01" db="EMBL/GenBank/DDBJ databases">
        <title>G. obscuriglobus.</title>
        <authorList>
            <person name="Franke J."/>
            <person name="Blomberg W."/>
            <person name="Selmecki A."/>
        </authorList>
    </citation>
    <scope>NUCLEOTIDE SEQUENCE [LARGE SCALE GENOMIC DNA]</scope>
    <source>
        <strain evidence="2 3">DSM 5831</strain>
    </source>
</reference>
<sequence>MNTTHESAAQALHPAPHSTLPSAFRAWCVLVVQSFQRHWRMRQMGLVSAGLLALVVTWVGFATRNGAWDVTQLRARRTVTTMIGPRPLATQEAERQSLGARYQVLFEGAEVNAQPPHELPNPLNPTEDALTTLLLSIPQAALRSEPLRESWGFMNYSRFAVLLVFMGFVLPLFTLSYASGAFGTDRETRSLVWVMTRPIPRGGIYLAKFLGTLPWCVAFGLGGFALVSLAGGATGRAAFALYWPAAAAGTVAFAALFHLVGALFRRPVVIGLVYVFFFETVVAALPGSLKLLSLTFYARSLMYNEAVAAGHPGEMLPAITAQAVSSETAWAVLLAAPVAITLLGMWLFSRSEYRDDV</sequence>
<dbReference type="OrthoDB" id="266039at2"/>
<dbReference type="GO" id="GO:0005886">
    <property type="term" value="C:plasma membrane"/>
    <property type="evidence" value="ECO:0007669"/>
    <property type="project" value="UniProtKB-SubCell"/>
</dbReference>
<evidence type="ECO:0000256" key="1">
    <source>
        <dbReference type="SAM" id="Phobius"/>
    </source>
</evidence>
<keyword evidence="3" id="KW-1185">Reference proteome</keyword>
<dbReference type="RefSeq" id="WP_081471645.1">
    <property type="nucleotide sequence ID" value="NZ_CP025958.1"/>
</dbReference>
<dbReference type="EMBL" id="CP025958">
    <property type="protein sequence ID" value="AWM38971.1"/>
    <property type="molecule type" value="Genomic_DNA"/>
</dbReference>
<feature type="transmembrane region" description="Helical" evidence="1">
    <location>
        <begin position="205"/>
        <end position="229"/>
    </location>
</feature>
<evidence type="ECO:0000313" key="2">
    <source>
        <dbReference type="EMBL" id="AWM38971.1"/>
    </source>
</evidence>
<dbReference type="AlphaFoldDB" id="A0A2Z3H294"/>
<dbReference type="GO" id="GO:0140359">
    <property type="term" value="F:ABC-type transporter activity"/>
    <property type="evidence" value="ECO:0007669"/>
    <property type="project" value="InterPro"/>
</dbReference>
<feature type="transmembrane region" description="Helical" evidence="1">
    <location>
        <begin position="44"/>
        <end position="61"/>
    </location>
</feature>
<keyword evidence="1" id="KW-0812">Transmembrane</keyword>
<protein>
    <submittedName>
        <fullName evidence="2">ABC transporter permease</fullName>
    </submittedName>
</protein>
<gene>
    <name evidence="2" type="ORF">C1280_19590</name>
</gene>
<dbReference type="KEGG" id="gog:C1280_19590"/>
<feature type="transmembrane region" description="Helical" evidence="1">
    <location>
        <begin position="329"/>
        <end position="348"/>
    </location>
</feature>
<dbReference type="Pfam" id="PF12679">
    <property type="entry name" value="ABC2_membrane_2"/>
    <property type="match status" value="1"/>
</dbReference>
<proteinExistence type="predicted"/>
<evidence type="ECO:0000313" key="3">
    <source>
        <dbReference type="Proteomes" id="UP000245802"/>
    </source>
</evidence>
<keyword evidence="1" id="KW-0472">Membrane</keyword>
<feature type="transmembrane region" description="Helical" evidence="1">
    <location>
        <begin position="159"/>
        <end position="184"/>
    </location>
</feature>
<accession>A0A2Z3H294</accession>
<feature type="transmembrane region" description="Helical" evidence="1">
    <location>
        <begin position="268"/>
        <end position="289"/>
    </location>
</feature>